<name>A0A9N9QP62_9NEOP</name>
<dbReference type="OrthoDB" id="3045089at2759"/>
<keyword evidence="3" id="KW-1185">Reference proteome</keyword>
<gene>
    <name evidence="2" type="ORF">DIATSA_LOCUS16</name>
</gene>
<evidence type="ECO:0000313" key="3">
    <source>
        <dbReference type="Proteomes" id="UP001153714"/>
    </source>
</evidence>
<accession>A0A9N9QP62</accession>
<feature type="compositionally biased region" description="Low complexity" evidence="1">
    <location>
        <begin position="173"/>
        <end position="186"/>
    </location>
</feature>
<organism evidence="2 3">
    <name type="scientific">Diatraea saccharalis</name>
    <name type="common">sugarcane borer</name>
    <dbReference type="NCBI Taxonomy" id="40085"/>
    <lineage>
        <taxon>Eukaryota</taxon>
        <taxon>Metazoa</taxon>
        <taxon>Ecdysozoa</taxon>
        <taxon>Arthropoda</taxon>
        <taxon>Hexapoda</taxon>
        <taxon>Insecta</taxon>
        <taxon>Pterygota</taxon>
        <taxon>Neoptera</taxon>
        <taxon>Endopterygota</taxon>
        <taxon>Lepidoptera</taxon>
        <taxon>Glossata</taxon>
        <taxon>Ditrysia</taxon>
        <taxon>Pyraloidea</taxon>
        <taxon>Crambidae</taxon>
        <taxon>Crambinae</taxon>
        <taxon>Diatraea</taxon>
    </lineage>
</organism>
<reference evidence="2" key="2">
    <citation type="submission" date="2022-10" db="EMBL/GenBank/DDBJ databases">
        <authorList>
            <consortium name="ENA_rothamsted_submissions"/>
            <consortium name="culmorum"/>
            <person name="King R."/>
        </authorList>
    </citation>
    <scope>NUCLEOTIDE SEQUENCE</scope>
</reference>
<protein>
    <submittedName>
        <fullName evidence="2">Uncharacterized protein</fullName>
    </submittedName>
</protein>
<dbReference type="AlphaFoldDB" id="A0A9N9QP62"/>
<feature type="region of interest" description="Disordered" evidence="1">
    <location>
        <begin position="157"/>
        <end position="186"/>
    </location>
</feature>
<reference evidence="2" key="1">
    <citation type="submission" date="2021-12" db="EMBL/GenBank/DDBJ databases">
        <authorList>
            <person name="King R."/>
        </authorList>
    </citation>
    <scope>NUCLEOTIDE SEQUENCE</scope>
</reference>
<evidence type="ECO:0000256" key="1">
    <source>
        <dbReference type="SAM" id="MobiDB-lite"/>
    </source>
</evidence>
<sequence>MATDRLGGVAGWGRGGGVVVSRVCYGSVSEEPAGRSAAPAAPAAPAPAARRLKTWTDRLKYCSGSGVMYWNSVCDDMNVAKQFSACLSELGKRITVGWWSRRPILKMSGGADSKYKSRYRATASGPDPANRQGPNDSLLLLDYLPWSGPRTECCSGSTVVAEGPESRDKSSTLARGPAPALAKGPAGLAKGSIYQNINKKSAKFEVFSN</sequence>
<dbReference type="Proteomes" id="UP001153714">
    <property type="component" value="Chromosome 1"/>
</dbReference>
<proteinExistence type="predicted"/>
<evidence type="ECO:0000313" key="2">
    <source>
        <dbReference type="EMBL" id="CAG9781687.1"/>
    </source>
</evidence>
<dbReference type="EMBL" id="OU893332">
    <property type="protein sequence ID" value="CAG9781687.1"/>
    <property type="molecule type" value="Genomic_DNA"/>
</dbReference>